<sequence>MRTVISLILLFCTIKLYAKKIDYTPPETIDVSTFDDFFYVSNDLAYGKLVEWENGNKMRSMLKPSFDLGKLKATELRFKFVDREYSRYVVDISWLNCSNLKRRAIAGHYDVDGYLVRILSYSHKLKIEKGQEKPLVCGQH</sequence>
<accession>A0A4R1XKW1</accession>
<evidence type="ECO:0000313" key="1">
    <source>
        <dbReference type="EMBL" id="TCM62355.1"/>
    </source>
</evidence>
<protein>
    <submittedName>
        <fullName evidence="1">Uncharacterized protein</fullName>
    </submittedName>
</protein>
<gene>
    <name evidence="1" type="ORF">EC844_12583</name>
</gene>
<dbReference type="AlphaFoldDB" id="A0A4R1XKW1"/>
<comment type="caution">
    <text evidence="1">The sequence shown here is derived from an EMBL/GenBank/DDBJ whole genome shotgun (WGS) entry which is preliminary data.</text>
</comment>
<reference evidence="1 2" key="1">
    <citation type="submission" date="2019-03" db="EMBL/GenBank/DDBJ databases">
        <title>Genomic analyses of the natural microbiome of Caenorhabditis elegans.</title>
        <authorList>
            <person name="Samuel B."/>
        </authorList>
    </citation>
    <scope>NUCLEOTIDE SEQUENCE [LARGE SCALE GENOMIC DNA]</scope>
    <source>
        <strain evidence="1 2">JUb89</strain>
    </source>
</reference>
<dbReference type="EMBL" id="SLVJ01000025">
    <property type="protein sequence ID" value="TCM62355.1"/>
    <property type="molecule type" value="Genomic_DNA"/>
</dbReference>
<name>A0A4R1XKW1_ACICA</name>
<organism evidence="1 2">
    <name type="scientific">Acinetobacter calcoaceticus</name>
    <dbReference type="NCBI Taxonomy" id="471"/>
    <lineage>
        <taxon>Bacteria</taxon>
        <taxon>Pseudomonadati</taxon>
        <taxon>Pseudomonadota</taxon>
        <taxon>Gammaproteobacteria</taxon>
        <taxon>Moraxellales</taxon>
        <taxon>Moraxellaceae</taxon>
        <taxon>Acinetobacter</taxon>
        <taxon>Acinetobacter calcoaceticus/baumannii complex</taxon>
    </lineage>
</organism>
<dbReference type="Proteomes" id="UP000294963">
    <property type="component" value="Unassembled WGS sequence"/>
</dbReference>
<keyword evidence="2" id="KW-1185">Reference proteome</keyword>
<proteinExistence type="predicted"/>
<evidence type="ECO:0000313" key="2">
    <source>
        <dbReference type="Proteomes" id="UP000294963"/>
    </source>
</evidence>